<evidence type="ECO:0000256" key="3">
    <source>
        <dbReference type="ARBA" id="ARBA00006171"/>
    </source>
</evidence>
<dbReference type="KEGG" id="cts:Ctha_0075"/>
<dbReference type="RefSeq" id="WP_012498630.1">
    <property type="nucleotide sequence ID" value="NC_011026.1"/>
</dbReference>
<accession>B3QSF5</accession>
<gene>
    <name evidence="5" type="ordered locus">Ctha_0075</name>
</gene>
<dbReference type="Pfam" id="PF13419">
    <property type="entry name" value="HAD_2"/>
    <property type="match status" value="1"/>
</dbReference>
<dbReference type="SFLD" id="SFLDG01129">
    <property type="entry name" value="C1.5:_HAD__Beta-PGM__Phosphata"/>
    <property type="match status" value="1"/>
</dbReference>
<sequence length="216" mass="23881">MNFSAVLFDLDGTLINTLGDIGNGVNAILRKNGFPEHDIPTYKNFIGDGVRELMSRALPDGVVDEDFITQCVAEFETYYQAHYDVETTLYPGIEDMLDHLAAKGVKFSVFSNKPYDLTHQCVKGILGKWTFLEVLGPKEGIPKKPNPYGAKRIIEKLAISPDQFLYLGDSGVDMKTATSVGMYPVGALWGFRTKEELLAAGAKKTVTHPSEVVRLF</sequence>
<dbReference type="PANTHER" id="PTHR43434">
    <property type="entry name" value="PHOSPHOGLYCOLATE PHOSPHATASE"/>
    <property type="match status" value="1"/>
</dbReference>
<evidence type="ECO:0000313" key="6">
    <source>
        <dbReference type="Proteomes" id="UP000001208"/>
    </source>
</evidence>
<proteinExistence type="inferred from homology"/>
<protein>
    <recommendedName>
        <fullName evidence="4">phosphoglycolate phosphatase</fullName>
        <ecNumber evidence="4">3.1.3.18</ecNumber>
    </recommendedName>
</protein>
<dbReference type="HOGENOM" id="CLU_045011_19_1_10"/>
<evidence type="ECO:0000256" key="2">
    <source>
        <dbReference type="ARBA" id="ARBA00004818"/>
    </source>
</evidence>
<dbReference type="InterPro" id="IPR050155">
    <property type="entry name" value="HAD-like_hydrolase_sf"/>
</dbReference>
<dbReference type="GO" id="GO:0006281">
    <property type="term" value="P:DNA repair"/>
    <property type="evidence" value="ECO:0007669"/>
    <property type="project" value="TreeGrafter"/>
</dbReference>
<dbReference type="SUPFAM" id="SSF56784">
    <property type="entry name" value="HAD-like"/>
    <property type="match status" value="1"/>
</dbReference>
<dbReference type="SFLD" id="SFLDS00003">
    <property type="entry name" value="Haloacid_Dehalogenase"/>
    <property type="match status" value="1"/>
</dbReference>
<dbReference type="eggNOG" id="COG0546">
    <property type="taxonomic scope" value="Bacteria"/>
</dbReference>
<reference evidence="5 6" key="1">
    <citation type="submission" date="2008-06" db="EMBL/GenBank/DDBJ databases">
        <title>Complete sequence of Chloroherpeton thalassium ATCC 35110.</title>
        <authorList>
            <consortium name="US DOE Joint Genome Institute"/>
            <person name="Lucas S."/>
            <person name="Copeland A."/>
            <person name="Lapidus A."/>
            <person name="Glavina del Rio T."/>
            <person name="Dalin E."/>
            <person name="Tice H."/>
            <person name="Bruce D."/>
            <person name="Goodwin L."/>
            <person name="Pitluck S."/>
            <person name="Schmutz J."/>
            <person name="Larimer F."/>
            <person name="Land M."/>
            <person name="Hauser L."/>
            <person name="Kyrpides N."/>
            <person name="Mikhailova N."/>
            <person name="Liu Z."/>
            <person name="Li T."/>
            <person name="Zhao F."/>
            <person name="Overmann J."/>
            <person name="Bryant D.A."/>
            <person name="Richardson P."/>
        </authorList>
    </citation>
    <scope>NUCLEOTIDE SEQUENCE [LARGE SCALE GENOMIC DNA]</scope>
    <source>
        <strain evidence="6">ATCC 35110 / GB-78</strain>
    </source>
</reference>
<dbReference type="InterPro" id="IPR041492">
    <property type="entry name" value="HAD_2"/>
</dbReference>
<dbReference type="STRING" id="517418.Ctha_0075"/>
<name>B3QSF5_CHLT3</name>
<comment type="pathway">
    <text evidence="2">Organic acid metabolism; glycolate biosynthesis; glycolate from 2-phosphoglycolate: step 1/1.</text>
</comment>
<dbReference type="PANTHER" id="PTHR43434:SF1">
    <property type="entry name" value="PHOSPHOGLYCOLATE PHOSPHATASE"/>
    <property type="match status" value="1"/>
</dbReference>
<comment type="similarity">
    <text evidence="3">Belongs to the HAD-like hydrolase superfamily. CbbY/CbbZ/Gph/YieH family.</text>
</comment>
<dbReference type="GO" id="GO:0005829">
    <property type="term" value="C:cytosol"/>
    <property type="evidence" value="ECO:0007669"/>
    <property type="project" value="TreeGrafter"/>
</dbReference>
<dbReference type="GO" id="GO:0008967">
    <property type="term" value="F:phosphoglycolate phosphatase activity"/>
    <property type="evidence" value="ECO:0007669"/>
    <property type="project" value="UniProtKB-EC"/>
</dbReference>
<evidence type="ECO:0000256" key="4">
    <source>
        <dbReference type="ARBA" id="ARBA00013078"/>
    </source>
</evidence>
<dbReference type="EC" id="3.1.3.18" evidence="4"/>
<dbReference type="AlphaFoldDB" id="B3QSF5"/>
<dbReference type="OrthoDB" id="9807630at2"/>
<dbReference type="EMBL" id="CP001100">
    <property type="protein sequence ID" value="ACF12546.1"/>
    <property type="molecule type" value="Genomic_DNA"/>
</dbReference>
<dbReference type="InterPro" id="IPR023214">
    <property type="entry name" value="HAD_sf"/>
</dbReference>
<dbReference type="InterPro" id="IPR023198">
    <property type="entry name" value="PGP-like_dom2"/>
</dbReference>
<evidence type="ECO:0000256" key="1">
    <source>
        <dbReference type="ARBA" id="ARBA00000830"/>
    </source>
</evidence>
<evidence type="ECO:0000313" key="5">
    <source>
        <dbReference type="EMBL" id="ACF12546.1"/>
    </source>
</evidence>
<keyword evidence="5" id="KW-0378">Hydrolase</keyword>
<dbReference type="Gene3D" id="1.10.150.240">
    <property type="entry name" value="Putative phosphatase, domain 2"/>
    <property type="match status" value="1"/>
</dbReference>
<comment type="catalytic activity">
    <reaction evidence="1">
        <text>2-phosphoglycolate + H2O = glycolate + phosphate</text>
        <dbReference type="Rhea" id="RHEA:14369"/>
        <dbReference type="ChEBI" id="CHEBI:15377"/>
        <dbReference type="ChEBI" id="CHEBI:29805"/>
        <dbReference type="ChEBI" id="CHEBI:43474"/>
        <dbReference type="ChEBI" id="CHEBI:58033"/>
        <dbReference type="EC" id="3.1.3.18"/>
    </reaction>
</comment>
<organism evidence="5 6">
    <name type="scientific">Chloroherpeton thalassium (strain ATCC 35110 / GB-78)</name>
    <dbReference type="NCBI Taxonomy" id="517418"/>
    <lineage>
        <taxon>Bacteria</taxon>
        <taxon>Pseudomonadati</taxon>
        <taxon>Chlorobiota</taxon>
        <taxon>Chlorobiia</taxon>
        <taxon>Chlorobiales</taxon>
        <taxon>Chloroherpetonaceae</taxon>
        <taxon>Chloroherpeton</taxon>
    </lineage>
</organism>
<keyword evidence="6" id="KW-1185">Reference proteome</keyword>
<dbReference type="Proteomes" id="UP000001208">
    <property type="component" value="Chromosome"/>
</dbReference>
<dbReference type="Gene3D" id="3.40.50.1000">
    <property type="entry name" value="HAD superfamily/HAD-like"/>
    <property type="match status" value="1"/>
</dbReference>
<dbReference type="InterPro" id="IPR036412">
    <property type="entry name" value="HAD-like_sf"/>
</dbReference>